<proteinExistence type="predicted"/>
<name>A0A4P7DA53_9BURK</name>
<gene>
    <name evidence="1" type="ORF">E1956_42515</name>
</gene>
<dbReference type="RefSeq" id="WP_134759486.1">
    <property type="nucleotide sequence ID" value="NZ_CP038151.1"/>
</dbReference>
<evidence type="ECO:0000313" key="2">
    <source>
        <dbReference type="Proteomes" id="UP000295727"/>
    </source>
</evidence>
<dbReference type="EMBL" id="CP038151">
    <property type="protein sequence ID" value="QBR03764.1"/>
    <property type="molecule type" value="Genomic_DNA"/>
</dbReference>
<dbReference type="Proteomes" id="UP000295727">
    <property type="component" value="Chromosome 4"/>
</dbReference>
<sequence>MPNISTVQQNLAIALKTCVSASAASVASLGDLLCELIDSIPAYGSPDFLQSHRNAIVNLLEIRLPNAPIAPFPTADKPLLVPLRYSGSYSGYQNAFFDGVSFSPAASALESTVSNPLGVAGVSVDWWGKFAVAALTDTIRRAGIGSIDGGKLANDLNNFNSAFLPLLTASYLSVFRTAYTPTSSVLASILNCGQAAAAGTMLVNALKDGRFVNLVNTSMTIGGDAALAAEWFLFNLWITLAALDESDIDSKITEAMQAGLAVPGEVGPKTDHSPGWWCGGYTGWFEPISGNDVAPQASGTIHEQMPQQGYWAGEGIDWRDVAPEPDGYSLSLCNWGPLNFYSAS</sequence>
<reference evidence="1 2" key="1">
    <citation type="submission" date="2019-03" db="EMBL/GenBank/DDBJ databases">
        <title>Paraburkholderia sp. 7MH5, isolated from subtropical forest soil.</title>
        <authorList>
            <person name="Gao Z.-H."/>
            <person name="Qiu L.-H."/>
        </authorList>
    </citation>
    <scope>NUCLEOTIDE SEQUENCE [LARGE SCALE GENOMIC DNA]</scope>
    <source>
        <strain evidence="1 2">7MH5</strain>
    </source>
</reference>
<dbReference type="OrthoDB" id="603864at2"/>
<accession>A0A4P7DA53</accession>
<keyword evidence="2" id="KW-1185">Reference proteome</keyword>
<protein>
    <submittedName>
        <fullName evidence="1">Uncharacterized protein</fullName>
    </submittedName>
</protein>
<dbReference type="KEGG" id="ppai:E1956_42515"/>
<dbReference type="AlphaFoldDB" id="A0A4P7DA53"/>
<organism evidence="1 2">
    <name type="scientific">Paraburkholderia pallida</name>
    <dbReference type="NCBI Taxonomy" id="2547399"/>
    <lineage>
        <taxon>Bacteria</taxon>
        <taxon>Pseudomonadati</taxon>
        <taxon>Pseudomonadota</taxon>
        <taxon>Betaproteobacteria</taxon>
        <taxon>Burkholderiales</taxon>
        <taxon>Burkholderiaceae</taxon>
        <taxon>Paraburkholderia</taxon>
    </lineage>
</organism>
<evidence type="ECO:0000313" key="1">
    <source>
        <dbReference type="EMBL" id="QBR03764.1"/>
    </source>
</evidence>